<dbReference type="EMBL" id="LIHL02000009">
    <property type="protein sequence ID" value="KAF5459738.1"/>
    <property type="molecule type" value="Genomic_DNA"/>
</dbReference>
<evidence type="ECO:0000313" key="2">
    <source>
        <dbReference type="Proteomes" id="UP000619265"/>
    </source>
</evidence>
<accession>A0A833UKY9</accession>
<gene>
    <name evidence="1" type="ORF">F2P56_019660</name>
</gene>
<sequence length="316" mass="35813">MELDKCSSLEKLPDLSSLECLTNFWAHATAITKIPSANLMPKSIGEFYLQGLKLMRLKSRDPINDIGSLVEYQKEGIFDYVEATCIDFDSKGENILDMVGGVVLALDDDLRIISGWSLGFHIQEWVQYKGNGSSVTIDLDANMNPKMGFAFFIVCDSEQFFSIDYGHTSSSSLFKGSIIKSSEVGLTLGFETDEEYCVEYDCLPYELIPPPLDVSSGKQIGFWVYIPAVLQFLDIQRVIKISFEINWYYFQGRVKEVEVKECGVHLVSPNDANSKFFNSIAPFDLSGSSNSDFHQRFFAFMRKNKDMKSYVSFRKK</sequence>
<dbReference type="AlphaFoldDB" id="A0A833UKY9"/>
<dbReference type="Proteomes" id="UP000619265">
    <property type="component" value="Unassembled WGS sequence"/>
</dbReference>
<protein>
    <submittedName>
        <fullName evidence="1">Uncharacterized protein</fullName>
    </submittedName>
</protein>
<name>A0A833UKY9_JUGRE</name>
<proteinExistence type="predicted"/>
<organism evidence="1 2">
    <name type="scientific">Juglans regia</name>
    <name type="common">English walnut</name>
    <dbReference type="NCBI Taxonomy" id="51240"/>
    <lineage>
        <taxon>Eukaryota</taxon>
        <taxon>Viridiplantae</taxon>
        <taxon>Streptophyta</taxon>
        <taxon>Embryophyta</taxon>
        <taxon>Tracheophyta</taxon>
        <taxon>Spermatophyta</taxon>
        <taxon>Magnoliopsida</taxon>
        <taxon>eudicotyledons</taxon>
        <taxon>Gunneridae</taxon>
        <taxon>Pentapetalae</taxon>
        <taxon>rosids</taxon>
        <taxon>fabids</taxon>
        <taxon>Fagales</taxon>
        <taxon>Juglandaceae</taxon>
        <taxon>Juglans</taxon>
    </lineage>
</organism>
<evidence type="ECO:0000313" key="1">
    <source>
        <dbReference type="EMBL" id="KAF5459738.1"/>
    </source>
</evidence>
<comment type="caution">
    <text evidence="1">The sequence shown here is derived from an EMBL/GenBank/DDBJ whole genome shotgun (WGS) entry which is preliminary data.</text>
</comment>
<reference evidence="1" key="1">
    <citation type="submission" date="2015-10" db="EMBL/GenBank/DDBJ databases">
        <authorList>
            <person name="Martinez-Garcia P.J."/>
            <person name="Crepeau M.W."/>
            <person name="Puiu D."/>
            <person name="Gonzalez-Ibeas D."/>
            <person name="Whalen J."/>
            <person name="Stevens K."/>
            <person name="Paul R."/>
            <person name="Butterfield T."/>
            <person name="Britton M."/>
            <person name="Reagan R."/>
            <person name="Chakraborty S."/>
            <person name="Walawage S.L."/>
            <person name="Vasquez-Gross H.A."/>
            <person name="Cardeno C."/>
            <person name="Famula R."/>
            <person name="Pratt K."/>
            <person name="Kuruganti S."/>
            <person name="Aradhya M.K."/>
            <person name="Leslie C.A."/>
            <person name="Dandekar A.M."/>
            <person name="Salzberg S.L."/>
            <person name="Wegrzyn J.L."/>
            <person name="Langley C.H."/>
            <person name="Neale D.B."/>
        </authorList>
    </citation>
    <scope>NUCLEOTIDE SEQUENCE</scope>
    <source>
        <tissue evidence="1">Leaves</tissue>
    </source>
</reference>
<dbReference type="Gramene" id="Jr09_01830_p2">
    <property type="protein sequence ID" value="cds.Jr09_01830_p2"/>
    <property type="gene ID" value="Jr09_01830"/>
</dbReference>
<reference evidence="1" key="2">
    <citation type="submission" date="2020-03" db="EMBL/GenBank/DDBJ databases">
        <title>Walnut 2.0.</title>
        <authorList>
            <person name="Marrano A."/>
            <person name="Britton M."/>
            <person name="Zimin A.V."/>
            <person name="Zaini P.A."/>
            <person name="Workman R."/>
            <person name="Puiu D."/>
            <person name="Bianco L."/>
            <person name="Allen B.J."/>
            <person name="Troggio M."/>
            <person name="Leslie C.A."/>
            <person name="Timp W."/>
            <person name="Dendekar A."/>
            <person name="Salzberg S.L."/>
            <person name="Neale D.B."/>
        </authorList>
    </citation>
    <scope>NUCLEOTIDE SEQUENCE</scope>
    <source>
        <tissue evidence="1">Leaves</tissue>
    </source>
</reference>